<keyword evidence="3" id="KW-1185">Reference proteome</keyword>
<feature type="region of interest" description="Disordered" evidence="1">
    <location>
        <begin position="205"/>
        <end position="230"/>
    </location>
</feature>
<dbReference type="AlphaFoldDB" id="A0A0E0QX75"/>
<sequence length="268" mass="28035">MLSALRLSLSPDPHHRLATAHGGGRRHALVAAGRRRASADGRRRGASQQQPAGRGAGRREGQQQAATASEGGDRPWLRRTVGGKAAPFLSPQILIPISPNQESGESNGPNGKDRTYALGDRGSGENSCCRVVEEWSGWLEAWSDRGGLQAWRLGAVGRGGRWDGGGESATVLGLNQRARASVIGGGWDGGAEKCGGRRACDDGGADLGEGEGEGEQGTGFSSNVRSDTKHRTPRTSSLLYLLVSPFSLLPSEKCCKSVACGLDEPLSV</sequence>
<feature type="region of interest" description="Disordered" evidence="1">
    <location>
        <begin position="1"/>
        <end position="79"/>
    </location>
</feature>
<reference evidence="2" key="2">
    <citation type="submission" date="2015-06" db="UniProtKB">
        <authorList>
            <consortium name="EnsemblPlants"/>
        </authorList>
    </citation>
    <scope>IDENTIFICATION</scope>
</reference>
<reference evidence="3" key="1">
    <citation type="submission" date="2013-06" db="EMBL/GenBank/DDBJ databases">
        <authorList>
            <person name="Zhao Q."/>
        </authorList>
    </citation>
    <scope>NUCLEOTIDE SEQUENCE</scope>
    <source>
        <strain evidence="3">cv. W1943</strain>
    </source>
</reference>
<protein>
    <submittedName>
        <fullName evidence="2">Uncharacterized protein</fullName>
    </submittedName>
</protein>
<dbReference type="EnsemblPlants" id="ORUFI10G05110.1">
    <property type="protein sequence ID" value="ORUFI10G05110.1"/>
    <property type="gene ID" value="ORUFI10G05110"/>
</dbReference>
<dbReference type="Proteomes" id="UP000008022">
    <property type="component" value="Unassembled WGS sequence"/>
</dbReference>
<evidence type="ECO:0000313" key="3">
    <source>
        <dbReference type="Proteomes" id="UP000008022"/>
    </source>
</evidence>
<name>A0A0E0QX75_ORYRU</name>
<dbReference type="Gramene" id="ORUFI10G05110.1">
    <property type="protein sequence ID" value="ORUFI10G05110.1"/>
    <property type="gene ID" value="ORUFI10G05110"/>
</dbReference>
<feature type="compositionally biased region" description="Basic residues" evidence="1">
    <location>
        <begin position="23"/>
        <end position="36"/>
    </location>
</feature>
<organism evidence="2 3">
    <name type="scientific">Oryza rufipogon</name>
    <name type="common">Brownbeard rice</name>
    <name type="synonym">Asian wild rice</name>
    <dbReference type="NCBI Taxonomy" id="4529"/>
    <lineage>
        <taxon>Eukaryota</taxon>
        <taxon>Viridiplantae</taxon>
        <taxon>Streptophyta</taxon>
        <taxon>Embryophyta</taxon>
        <taxon>Tracheophyta</taxon>
        <taxon>Spermatophyta</taxon>
        <taxon>Magnoliopsida</taxon>
        <taxon>Liliopsida</taxon>
        <taxon>Poales</taxon>
        <taxon>Poaceae</taxon>
        <taxon>BOP clade</taxon>
        <taxon>Oryzoideae</taxon>
        <taxon>Oryzeae</taxon>
        <taxon>Oryzinae</taxon>
        <taxon>Oryza</taxon>
    </lineage>
</organism>
<evidence type="ECO:0000256" key="1">
    <source>
        <dbReference type="SAM" id="MobiDB-lite"/>
    </source>
</evidence>
<dbReference type="HOGENOM" id="CLU_1039704_0_0_1"/>
<proteinExistence type="predicted"/>
<evidence type="ECO:0000313" key="2">
    <source>
        <dbReference type="EnsemblPlants" id="ORUFI10G05110.1"/>
    </source>
</evidence>
<accession>A0A0E0QX75</accession>